<reference evidence="1 2" key="1">
    <citation type="submission" date="2019-02" db="EMBL/GenBank/DDBJ databases">
        <title>Deep-cultivation of Planctomycetes and their phenomic and genomic characterization uncovers novel biology.</title>
        <authorList>
            <person name="Wiegand S."/>
            <person name="Jogler M."/>
            <person name="Boedeker C."/>
            <person name="Pinto D."/>
            <person name="Vollmers J."/>
            <person name="Rivas-Marin E."/>
            <person name="Kohn T."/>
            <person name="Peeters S.H."/>
            <person name="Heuer A."/>
            <person name="Rast P."/>
            <person name="Oberbeckmann S."/>
            <person name="Bunk B."/>
            <person name="Jeske O."/>
            <person name="Meyerdierks A."/>
            <person name="Storesund J.E."/>
            <person name="Kallscheuer N."/>
            <person name="Luecker S."/>
            <person name="Lage O.M."/>
            <person name="Pohl T."/>
            <person name="Merkel B.J."/>
            <person name="Hornburger P."/>
            <person name="Mueller R.-W."/>
            <person name="Bruemmer F."/>
            <person name="Labrenz M."/>
            <person name="Spormann A.M."/>
            <person name="Op den Camp H."/>
            <person name="Overmann J."/>
            <person name="Amann R."/>
            <person name="Jetten M.S.M."/>
            <person name="Mascher T."/>
            <person name="Medema M.H."/>
            <person name="Devos D.P."/>
            <person name="Kaster A.-K."/>
            <person name="Ovreas L."/>
            <person name="Rohde M."/>
            <person name="Galperin M.Y."/>
            <person name="Jogler C."/>
        </authorList>
    </citation>
    <scope>NUCLEOTIDE SEQUENCE [LARGE SCALE GENOMIC DNA]</scope>
    <source>
        <strain evidence="1 2">SV_7m_r</strain>
    </source>
</reference>
<dbReference type="AlphaFoldDB" id="A0A517SRJ1"/>
<protein>
    <submittedName>
        <fullName evidence="1">Uncharacterized protein</fullName>
    </submittedName>
</protein>
<proteinExistence type="predicted"/>
<organism evidence="1 2">
    <name type="scientific">Stieleria bergensis</name>
    <dbReference type="NCBI Taxonomy" id="2528025"/>
    <lineage>
        <taxon>Bacteria</taxon>
        <taxon>Pseudomonadati</taxon>
        <taxon>Planctomycetota</taxon>
        <taxon>Planctomycetia</taxon>
        <taxon>Pirellulales</taxon>
        <taxon>Pirellulaceae</taxon>
        <taxon>Stieleria</taxon>
    </lineage>
</organism>
<evidence type="ECO:0000313" key="1">
    <source>
        <dbReference type="EMBL" id="QDT58744.1"/>
    </source>
</evidence>
<accession>A0A517SRJ1</accession>
<dbReference type="Proteomes" id="UP000315003">
    <property type="component" value="Chromosome"/>
</dbReference>
<sequence>MFFDSLTLQPTVPQQIIAANANDNTLESSHPHNLTMDSLTSDHDRSGPRLISFAMTVLARCASMLFTLPNRAVQNCDSIDQPQYLPAERIIGRTA</sequence>
<name>A0A517SRJ1_9BACT</name>
<gene>
    <name evidence="1" type="ORF">SV7mr_12430</name>
</gene>
<keyword evidence="2" id="KW-1185">Reference proteome</keyword>
<dbReference type="EMBL" id="CP036272">
    <property type="protein sequence ID" value="QDT58744.1"/>
    <property type="molecule type" value="Genomic_DNA"/>
</dbReference>
<evidence type="ECO:0000313" key="2">
    <source>
        <dbReference type="Proteomes" id="UP000315003"/>
    </source>
</evidence>